<dbReference type="Gene3D" id="1.20.930.20">
    <property type="entry name" value="Adaptor protein Cbl, N-terminal domain"/>
    <property type="match status" value="1"/>
</dbReference>
<sequence>MADIVKQILVRPIQLADQVTKAADEAYSFRQECLEVKAKTEKLAGLLRQAARASNDLYERPTRRIIDDTEQVLFKALALVEKCRATGLMKRVFTIIPAAAFRKITMQLENSLGDVSWLLRVSASGDDRDDEYLGLPPIAANEPILCLIWEQVAILFTGSLDDRSDAAASLVSLARDNDRYGRLIIEEGGVPPLLKLAKEGKMEGQENAARAVGLLGRDPESVEQIVNAGVCQVFAKILKEGHMKVQTVVAWAVSELASNHPKCQDHFAQNNIIRFLVSHLAFETVQEHSKYAIVSNKQTLSSIHTVVMASNTNPTESNDQDETKSNISHPMSNQTPSQMHSLIANTLAMKGGPGSAPGSGTSSKNQTKQSSQQHQNHTKAGSNPRGNNPAHVSLMGTSIKGREYEDQATKAQMKAMAARALWQLSRGNLQICRSITESRALLCFAVLLEKGDDEVKSYSALAMMEITDVAEQYSELRRSAFKPTSPAAKAVVEQLIKVIESELPDLLIPCIKSIGSLSRTFRATETRIIGPLVKLLDEREAEVAMEAAVALIKFSCTENFLRDNHSKAIIAAGGAKHLIQLVYFGEQMVQVPALVLLCYIALNVPDSETLAQEEVLVVLEWSTKQAHLVEAPTIDEILPEAKSRLELYQSRGSRGFH</sequence>
<evidence type="ECO:0000256" key="1">
    <source>
        <dbReference type="ARBA" id="ARBA00022737"/>
    </source>
</evidence>
<dbReference type="GO" id="GO:0007166">
    <property type="term" value="P:cell surface receptor signaling pathway"/>
    <property type="evidence" value="ECO:0007669"/>
    <property type="project" value="InterPro"/>
</dbReference>
<evidence type="ECO:0000313" key="5">
    <source>
        <dbReference type="Proteomes" id="UP000467841"/>
    </source>
</evidence>
<evidence type="ECO:0000256" key="2">
    <source>
        <dbReference type="SAM" id="MobiDB-lite"/>
    </source>
</evidence>
<feature type="compositionally biased region" description="Polar residues" evidence="2">
    <location>
        <begin position="325"/>
        <end position="344"/>
    </location>
</feature>
<name>A0A6D2HKS6_9BRAS</name>
<dbReference type="InterPro" id="IPR036537">
    <property type="entry name" value="Adaptor_Cbl_N_dom_sf"/>
</dbReference>
<dbReference type="FunFam" id="1.20.930.20:FF:000006">
    <property type="entry name" value="Armadillo repeat only 4"/>
    <property type="match status" value="1"/>
</dbReference>
<dbReference type="OrthoDB" id="7537227at2759"/>
<dbReference type="SUPFAM" id="SSF48371">
    <property type="entry name" value="ARM repeat"/>
    <property type="match status" value="1"/>
</dbReference>
<feature type="compositionally biased region" description="Low complexity" evidence="2">
    <location>
        <begin position="358"/>
        <end position="379"/>
    </location>
</feature>
<dbReference type="InterPro" id="IPR016024">
    <property type="entry name" value="ARM-type_fold"/>
</dbReference>
<dbReference type="AlphaFoldDB" id="A0A6D2HKS6"/>
<dbReference type="InterPro" id="IPR011989">
    <property type="entry name" value="ARM-like"/>
</dbReference>
<dbReference type="Proteomes" id="UP000467841">
    <property type="component" value="Unassembled WGS sequence"/>
</dbReference>
<reference evidence="4" key="1">
    <citation type="submission" date="2020-01" db="EMBL/GenBank/DDBJ databases">
        <authorList>
            <person name="Mishra B."/>
        </authorList>
    </citation>
    <scope>NUCLEOTIDE SEQUENCE [LARGE SCALE GENOMIC DNA]</scope>
</reference>
<evidence type="ECO:0000259" key="3">
    <source>
        <dbReference type="Pfam" id="PF25055"/>
    </source>
</evidence>
<keyword evidence="5" id="KW-1185">Reference proteome</keyword>
<dbReference type="InterPro" id="IPR000225">
    <property type="entry name" value="Armadillo"/>
</dbReference>
<dbReference type="InterPro" id="IPR056694">
    <property type="entry name" value="DUF7792"/>
</dbReference>
<organism evidence="4 5">
    <name type="scientific">Microthlaspi erraticum</name>
    <dbReference type="NCBI Taxonomy" id="1685480"/>
    <lineage>
        <taxon>Eukaryota</taxon>
        <taxon>Viridiplantae</taxon>
        <taxon>Streptophyta</taxon>
        <taxon>Embryophyta</taxon>
        <taxon>Tracheophyta</taxon>
        <taxon>Spermatophyta</taxon>
        <taxon>Magnoliopsida</taxon>
        <taxon>eudicotyledons</taxon>
        <taxon>Gunneridae</taxon>
        <taxon>Pentapetalae</taxon>
        <taxon>rosids</taxon>
        <taxon>malvids</taxon>
        <taxon>Brassicales</taxon>
        <taxon>Brassicaceae</taxon>
        <taxon>Coluteocarpeae</taxon>
        <taxon>Microthlaspi</taxon>
    </lineage>
</organism>
<dbReference type="EMBL" id="CACVBM020000233">
    <property type="protein sequence ID" value="CAA7016566.1"/>
    <property type="molecule type" value="Genomic_DNA"/>
</dbReference>
<proteinExistence type="predicted"/>
<comment type="caution">
    <text evidence="4">The sequence shown here is derived from an EMBL/GenBank/DDBJ whole genome shotgun (WGS) entry which is preliminary data.</text>
</comment>
<evidence type="ECO:0000313" key="4">
    <source>
        <dbReference type="EMBL" id="CAA7016566.1"/>
    </source>
</evidence>
<feature type="region of interest" description="Disordered" evidence="2">
    <location>
        <begin position="310"/>
        <end position="393"/>
    </location>
</feature>
<dbReference type="FunFam" id="1.25.10.10:FF:000543">
    <property type="entry name" value="Armadillo repeat only 2"/>
    <property type="match status" value="1"/>
</dbReference>
<dbReference type="FunFam" id="1.25.10.10:FF:000476">
    <property type="entry name" value="Armadillo repeat only 2"/>
    <property type="match status" value="1"/>
</dbReference>
<keyword evidence="1" id="KW-0677">Repeat</keyword>
<dbReference type="Gene3D" id="1.25.10.10">
    <property type="entry name" value="Leucine-rich Repeat Variant"/>
    <property type="match status" value="2"/>
</dbReference>
<dbReference type="PANTHER" id="PTHR46168">
    <property type="entry name" value="ARMADILLO REPEAT ONLY 4"/>
    <property type="match status" value="1"/>
</dbReference>
<accession>A0A6D2HKS6</accession>
<gene>
    <name evidence="4" type="ORF">MERR_LOCUS3801</name>
</gene>
<protein>
    <recommendedName>
        <fullName evidence="3">DUF7792 domain-containing protein</fullName>
    </recommendedName>
</protein>
<dbReference type="Pfam" id="PF00514">
    <property type="entry name" value="Arm"/>
    <property type="match status" value="2"/>
</dbReference>
<dbReference type="SMART" id="SM00185">
    <property type="entry name" value="ARM"/>
    <property type="match status" value="4"/>
</dbReference>
<dbReference type="Pfam" id="PF25055">
    <property type="entry name" value="DUF7792"/>
    <property type="match status" value="1"/>
</dbReference>
<dbReference type="PANTHER" id="PTHR46168:SF8">
    <property type="entry name" value="ARMADILLO REPEAT ONLY 1"/>
    <property type="match status" value="1"/>
</dbReference>
<feature type="domain" description="DUF7792" evidence="3">
    <location>
        <begin position="6"/>
        <end position="122"/>
    </location>
</feature>